<comment type="caution">
    <text evidence="3">The sequence shown here is derived from an EMBL/GenBank/DDBJ whole genome shotgun (WGS) entry which is preliminary data.</text>
</comment>
<feature type="chain" id="PRO_5019231911" evidence="1">
    <location>
        <begin position="25"/>
        <end position="161"/>
    </location>
</feature>
<name>A0A420EIW8_9SPHN</name>
<dbReference type="Pfam" id="PF12680">
    <property type="entry name" value="SnoaL_2"/>
    <property type="match status" value="1"/>
</dbReference>
<dbReference type="AlphaFoldDB" id="A0A420EIW8"/>
<dbReference type="InterPro" id="IPR037401">
    <property type="entry name" value="SnoaL-like"/>
</dbReference>
<feature type="signal peptide" evidence="1">
    <location>
        <begin position="1"/>
        <end position="24"/>
    </location>
</feature>
<reference evidence="3 4" key="1">
    <citation type="submission" date="2018-09" db="EMBL/GenBank/DDBJ databases">
        <title>Altererythrobacter spongiae sp. nov., isolated from a marine sponge.</title>
        <authorList>
            <person name="Zhuang L."/>
            <person name="Luo L."/>
        </authorList>
    </citation>
    <scope>NUCLEOTIDE SEQUENCE [LARGE SCALE GENOMIC DNA]</scope>
    <source>
        <strain evidence="3 4">HN-Y73</strain>
    </source>
</reference>
<evidence type="ECO:0000313" key="4">
    <source>
        <dbReference type="Proteomes" id="UP000284395"/>
    </source>
</evidence>
<dbReference type="OrthoDB" id="9812089at2"/>
<dbReference type="EMBL" id="RAPF01000005">
    <property type="protein sequence ID" value="RKF20672.1"/>
    <property type="molecule type" value="Genomic_DNA"/>
</dbReference>
<sequence>MRIALMPSMAWTIIAIAISSPLAAHPRTDPEPAPHHCSLSAREVVERFIPLFYEQRDARTAFTRWVHPDYIQHNPNAASGRDAAIAFLQPFFDANPQLRYTVHRVIASDGLVAVQNEARFSSDAPPNAVVDIFRVEKCQIVEHWDVVQPVPNEAKNDNGMF</sequence>
<dbReference type="Proteomes" id="UP000284395">
    <property type="component" value="Unassembled WGS sequence"/>
</dbReference>
<proteinExistence type="predicted"/>
<dbReference type="RefSeq" id="WP_120324969.1">
    <property type="nucleotide sequence ID" value="NZ_RAPF01000005.1"/>
</dbReference>
<dbReference type="InterPro" id="IPR032710">
    <property type="entry name" value="NTF2-like_dom_sf"/>
</dbReference>
<keyword evidence="1" id="KW-0732">Signal</keyword>
<keyword evidence="4" id="KW-1185">Reference proteome</keyword>
<organism evidence="3 4">
    <name type="scientific">Altericroceibacterium spongiae</name>
    <dbReference type="NCBI Taxonomy" id="2320269"/>
    <lineage>
        <taxon>Bacteria</taxon>
        <taxon>Pseudomonadati</taxon>
        <taxon>Pseudomonadota</taxon>
        <taxon>Alphaproteobacteria</taxon>
        <taxon>Sphingomonadales</taxon>
        <taxon>Erythrobacteraceae</taxon>
        <taxon>Altericroceibacterium</taxon>
    </lineage>
</organism>
<feature type="domain" description="SnoaL-like" evidence="2">
    <location>
        <begin position="45"/>
        <end position="143"/>
    </location>
</feature>
<dbReference type="Gene3D" id="3.10.450.50">
    <property type="match status" value="1"/>
</dbReference>
<dbReference type="SUPFAM" id="SSF54427">
    <property type="entry name" value="NTF2-like"/>
    <property type="match status" value="1"/>
</dbReference>
<accession>A0A420EIW8</accession>
<gene>
    <name evidence="3" type="ORF">D6851_11110</name>
</gene>
<evidence type="ECO:0000259" key="2">
    <source>
        <dbReference type="Pfam" id="PF12680"/>
    </source>
</evidence>
<protein>
    <submittedName>
        <fullName evidence="3">Polyketide cyclase</fullName>
    </submittedName>
</protein>
<evidence type="ECO:0000256" key="1">
    <source>
        <dbReference type="SAM" id="SignalP"/>
    </source>
</evidence>
<evidence type="ECO:0000313" key="3">
    <source>
        <dbReference type="EMBL" id="RKF20672.1"/>
    </source>
</evidence>